<comment type="caution">
    <text evidence="2">The sequence shown here is derived from an EMBL/GenBank/DDBJ whole genome shotgun (WGS) entry which is preliminary data.</text>
</comment>
<protein>
    <submittedName>
        <fullName evidence="2">Putative RNA-directed DNA polymerase from transposon X-element</fullName>
    </submittedName>
</protein>
<dbReference type="Proteomes" id="UP000499080">
    <property type="component" value="Unassembled WGS sequence"/>
</dbReference>
<dbReference type="SUPFAM" id="SSF56672">
    <property type="entry name" value="DNA/RNA polymerases"/>
    <property type="match status" value="1"/>
</dbReference>
<keyword evidence="2" id="KW-0548">Nucleotidyltransferase</keyword>
<dbReference type="InterPro" id="IPR043502">
    <property type="entry name" value="DNA/RNA_pol_sf"/>
</dbReference>
<dbReference type="EMBL" id="BGPR01234177">
    <property type="protein sequence ID" value="GBL86593.1"/>
    <property type="molecule type" value="Genomic_DNA"/>
</dbReference>
<feature type="domain" description="Reverse transcriptase" evidence="1">
    <location>
        <begin position="1"/>
        <end position="99"/>
    </location>
</feature>
<dbReference type="PANTHER" id="PTHR33332">
    <property type="entry name" value="REVERSE TRANSCRIPTASE DOMAIN-CONTAINING PROTEIN"/>
    <property type="match status" value="1"/>
</dbReference>
<evidence type="ECO:0000313" key="3">
    <source>
        <dbReference type="Proteomes" id="UP000499080"/>
    </source>
</evidence>
<dbReference type="AlphaFoldDB" id="A0A4Y2B3G2"/>
<dbReference type="InterPro" id="IPR000477">
    <property type="entry name" value="RT_dom"/>
</dbReference>
<reference evidence="2 3" key="1">
    <citation type="journal article" date="2019" name="Sci. Rep.">
        <title>Orb-weaving spider Araneus ventricosus genome elucidates the spidroin gene catalogue.</title>
        <authorList>
            <person name="Kono N."/>
            <person name="Nakamura H."/>
            <person name="Ohtoshi R."/>
            <person name="Moran D.A.P."/>
            <person name="Shinohara A."/>
            <person name="Yoshida Y."/>
            <person name="Fujiwara M."/>
            <person name="Mori M."/>
            <person name="Tomita M."/>
            <person name="Arakawa K."/>
        </authorList>
    </citation>
    <scope>NUCLEOTIDE SEQUENCE [LARGE SCALE GENOMIC DNA]</scope>
</reference>
<gene>
    <name evidence="2" type="primary">X-elementORF2_951</name>
    <name evidence="2" type="ORF">AVEN_190261_1</name>
</gene>
<dbReference type="OrthoDB" id="416454at2759"/>
<dbReference type="GO" id="GO:0003964">
    <property type="term" value="F:RNA-directed DNA polymerase activity"/>
    <property type="evidence" value="ECO:0007669"/>
    <property type="project" value="UniProtKB-KW"/>
</dbReference>
<accession>A0A4Y2B3G2</accession>
<keyword evidence="3" id="KW-1185">Reference proteome</keyword>
<evidence type="ECO:0000259" key="1">
    <source>
        <dbReference type="PROSITE" id="PS50878"/>
    </source>
</evidence>
<evidence type="ECO:0000313" key="2">
    <source>
        <dbReference type="EMBL" id="GBL86593.1"/>
    </source>
</evidence>
<dbReference type="Pfam" id="PF00078">
    <property type="entry name" value="RVT_1"/>
    <property type="match status" value="1"/>
</dbReference>
<organism evidence="2 3">
    <name type="scientific">Araneus ventricosus</name>
    <name type="common">Orbweaver spider</name>
    <name type="synonym">Epeira ventricosa</name>
    <dbReference type="NCBI Taxonomy" id="182803"/>
    <lineage>
        <taxon>Eukaryota</taxon>
        <taxon>Metazoa</taxon>
        <taxon>Ecdysozoa</taxon>
        <taxon>Arthropoda</taxon>
        <taxon>Chelicerata</taxon>
        <taxon>Arachnida</taxon>
        <taxon>Araneae</taxon>
        <taxon>Araneomorphae</taxon>
        <taxon>Entelegynae</taxon>
        <taxon>Araneoidea</taxon>
        <taxon>Araneidae</taxon>
        <taxon>Araneus</taxon>
    </lineage>
</organism>
<sequence>MFNIYINGIPSPRNCQTRLCLYADDTAIMSTGESNNIMEDLNSYLDQQGKWMIGWKLKINTDKCKAVYISRHKTTPEPTKLYRRVIPWCNSTKYLGVILDKRLTFKNHIENNKQKVNAIKAILYTLIRRKSKLSLSNKLLLYKPLVRPVMSYASPVWGVVAKSHVKKIESAQNIIARQITNSLWFIRNWYIAKDLKLKTIKDHFNKFF</sequence>
<proteinExistence type="predicted"/>
<keyword evidence="2" id="KW-0695">RNA-directed DNA polymerase</keyword>
<keyword evidence="2" id="KW-0808">Transferase</keyword>
<name>A0A4Y2B3G2_ARAVE</name>
<dbReference type="PROSITE" id="PS50878">
    <property type="entry name" value="RT_POL"/>
    <property type="match status" value="1"/>
</dbReference>